<keyword evidence="3" id="KW-1185">Reference proteome</keyword>
<evidence type="ECO:0000256" key="1">
    <source>
        <dbReference type="SAM" id="SignalP"/>
    </source>
</evidence>
<sequence length="391" mass="41792">MKQPTTHLSLLSVLALSSFAAVASPPFVKDGTAGFVISDFAYALGPDAAGTPSCPDGLSRNLEEIYSILNQVKRGPNETEQAFDERLKQGAKTLATGENGQHLCMHPEAGSPDPFYKTLQGSTITAEGIDLDGKNDKDDFTGADGTTGIDNQFYRAVGCSRSFQSSGQSNGFVVEMLTGAWGIVIELRGVDNIRNDDHVEVTIAANADPIQLSASRQALPYATYAMDQDPLYRGITRGRIKDGRLVTEPVTLRFHSSVNSMQLQRPLLEGRIDAQLSEDGTIKGILAGYTPVEALYDFQYGYRNGTTQTGELAPLGLRLGSASGAAAVLGHTCHGAYHALYQHADAMPDPETGAMTAVSTQYRFEAVPAFVVDTETSSLNAQLAPASGRYQ</sequence>
<proteinExistence type="predicted"/>
<dbReference type="RefSeq" id="WP_198568756.1">
    <property type="nucleotide sequence ID" value="NZ_CP066167.1"/>
</dbReference>
<evidence type="ECO:0000313" key="2">
    <source>
        <dbReference type="EMBL" id="QQD17254.1"/>
    </source>
</evidence>
<accession>A0A7T4QYZ5</accession>
<keyword evidence="1" id="KW-0732">Signal</keyword>
<reference evidence="2 3" key="1">
    <citation type="submission" date="2020-12" db="EMBL/GenBank/DDBJ databases">
        <authorList>
            <person name="Shan Y."/>
        </authorList>
    </citation>
    <scope>NUCLEOTIDE SEQUENCE [LARGE SCALE GENOMIC DNA]</scope>
    <source>
        <strain evidence="3">csc3.9</strain>
    </source>
</reference>
<gene>
    <name evidence="2" type="ORF">I6N98_12875</name>
</gene>
<name>A0A7T4QYZ5_9GAMM</name>
<organism evidence="2 3">
    <name type="scientific">Spongiibacter nanhainus</name>
    <dbReference type="NCBI Taxonomy" id="2794344"/>
    <lineage>
        <taxon>Bacteria</taxon>
        <taxon>Pseudomonadati</taxon>
        <taxon>Pseudomonadota</taxon>
        <taxon>Gammaproteobacteria</taxon>
        <taxon>Cellvibrionales</taxon>
        <taxon>Spongiibacteraceae</taxon>
        <taxon>Spongiibacter</taxon>
    </lineage>
</organism>
<dbReference type="AlphaFoldDB" id="A0A7T4QYZ5"/>
<feature type="signal peptide" evidence="1">
    <location>
        <begin position="1"/>
        <end position="23"/>
    </location>
</feature>
<feature type="chain" id="PRO_5032789523" evidence="1">
    <location>
        <begin position="24"/>
        <end position="391"/>
    </location>
</feature>
<protein>
    <submittedName>
        <fullName evidence="2">Uncharacterized protein</fullName>
    </submittedName>
</protein>
<dbReference type="Proteomes" id="UP000596063">
    <property type="component" value="Chromosome"/>
</dbReference>
<evidence type="ECO:0000313" key="3">
    <source>
        <dbReference type="Proteomes" id="UP000596063"/>
    </source>
</evidence>
<dbReference type="EMBL" id="CP066167">
    <property type="protein sequence ID" value="QQD17254.1"/>
    <property type="molecule type" value="Genomic_DNA"/>
</dbReference>
<dbReference type="KEGG" id="snan:I6N98_12875"/>